<dbReference type="GO" id="GO:0016020">
    <property type="term" value="C:membrane"/>
    <property type="evidence" value="ECO:0007669"/>
    <property type="project" value="UniProtKB-SubCell"/>
</dbReference>
<keyword evidence="4 6" id="KW-1133">Transmembrane helix</keyword>
<dbReference type="OrthoDB" id="9809733at2"/>
<dbReference type="InterPro" id="IPR003834">
    <property type="entry name" value="Cyt_c_assmbl_TM_dom"/>
</dbReference>
<evidence type="ECO:0000259" key="7">
    <source>
        <dbReference type="Pfam" id="PF02683"/>
    </source>
</evidence>
<proteinExistence type="inferred from homology"/>
<feature type="transmembrane region" description="Helical" evidence="6">
    <location>
        <begin position="169"/>
        <end position="189"/>
    </location>
</feature>
<name>A0A140LA47_9FIRM</name>
<dbReference type="Proteomes" id="UP000070427">
    <property type="component" value="Unassembled WGS sequence"/>
</dbReference>
<feature type="transmembrane region" description="Helical" evidence="6">
    <location>
        <begin position="129"/>
        <end position="157"/>
    </location>
</feature>
<reference evidence="8 9" key="1">
    <citation type="submission" date="2015-12" db="EMBL/GenBank/DDBJ databases">
        <title>Draft genome sequnece of Fervidicola ferrireducens strain Y170.</title>
        <authorList>
            <person name="Patel B.K."/>
        </authorList>
    </citation>
    <scope>NUCLEOTIDE SEQUENCE [LARGE SCALE GENOMIC DNA]</scope>
    <source>
        <strain evidence="8 9">Y170</strain>
    </source>
</reference>
<gene>
    <name evidence="8" type="primary">dsbD_2</name>
    <name evidence="8" type="ORF">AN618_11500</name>
</gene>
<protein>
    <submittedName>
        <fullName evidence="8">Thiol:disulfide interchange protein DsbD</fullName>
        <ecNumber evidence="8">1.8.1.8</ecNumber>
    </submittedName>
</protein>
<comment type="similarity">
    <text evidence="2">Belongs to the DsbD family.</text>
</comment>
<dbReference type="PANTHER" id="PTHR31272">
    <property type="entry name" value="CYTOCHROME C-TYPE BIOGENESIS PROTEIN HI_1454-RELATED"/>
    <property type="match status" value="1"/>
</dbReference>
<feature type="transmembrane region" description="Helical" evidence="6">
    <location>
        <begin position="209"/>
        <end position="228"/>
    </location>
</feature>
<comment type="caution">
    <text evidence="8">The sequence shown here is derived from an EMBL/GenBank/DDBJ whole genome shotgun (WGS) entry which is preliminary data.</text>
</comment>
<dbReference type="PANTHER" id="PTHR31272:SF4">
    <property type="entry name" value="CYTOCHROME C-TYPE BIOGENESIS PROTEIN HI_1454-RELATED"/>
    <property type="match status" value="1"/>
</dbReference>
<evidence type="ECO:0000256" key="5">
    <source>
        <dbReference type="ARBA" id="ARBA00023136"/>
    </source>
</evidence>
<dbReference type="RefSeq" id="WP_066353052.1">
    <property type="nucleotide sequence ID" value="NZ_LOED01000011.1"/>
</dbReference>
<dbReference type="EMBL" id="LOED01000011">
    <property type="protein sequence ID" value="KXG77422.1"/>
    <property type="molecule type" value="Genomic_DNA"/>
</dbReference>
<evidence type="ECO:0000313" key="8">
    <source>
        <dbReference type="EMBL" id="KXG77422.1"/>
    </source>
</evidence>
<organism evidence="8 9">
    <name type="scientific">Fervidicola ferrireducens</name>
    <dbReference type="NCBI Taxonomy" id="520764"/>
    <lineage>
        <taxon>Bacteria</taxon>
        <taxon>Bacillati</taxon>
        <taxon>Bacillota</taxon>
        <taxon>Clostridia</taxon>
        <taxon>Thermosediminibacterales</taxon>
        <taxon>Thermosediminibacteraceae</taxon>
        <taxon>Fervidicola</taxon>
    </lineage>
</organism>
<feature type="transmembrane region" description="Helical" evidence="6">
    <location>
        <begin position="55"/>
        <end position="76"/>
    </location>
</feature>
<dbReference type="STRING" id="520764.AN618_11500"/>
<feature type="domain" description="Cytochrome C biogenesis protein transmembrane" evidence="7">
    <location>
        <begin position="10"/>
        <end position="223"/>
    </location>
</feature>
<evidence type="ECO:0000256" key="2">
    <source>
        <dbReference type="ARBA" id="ARBA00006143"/>
    </source>
</evidence>
<comment type="subcellular location">
    <subcellularLocation>
        <location evidence="1">Membrane</location>
        <topology evidence="1">Multi-pass membrane protein</topology>
    </subcellularLocation>
</comment>
<dbReference type="InterPro" id="IPR051790">
    <property type="entry name" value="Cytochrome_c-biogenesis_DsbD"/>
</dbReference>
<dbReference type="InParanoid" id="A0A140LA47"/>
<evidence type="ECO:0000256" key="6">
    <source>
        <dbReference type="SAM" id="Phobius"/>
    </source>
</evidence>
<dbReference type="EC" id="1.8.1.8" evidence="8"/>
<keyword evidence="3 6" id="KW-0812">Transmembrane</keyword>
<accession>A0A140LA47</accession>
<keyword evidence="5 6" id="KW-0472">Membrane</keyword>
<dbReference type="AlphaFoldDB" id="A0A140LA47"/>
<dbReference type="Pfam" id="PF02683">
    <property type="entry name" value="DsbD_TM"/>
    <property type="match status" value="1"/>
</dbReference>
<keyword evidence="8" id="KW-0560">Oxidoreductase</keyword>
<sequence>MSSLIALYGLSFLGGLLSFFSPCLIPMVTVYFSIITGMSVEDLKSVRSRRLKKKILANTLFFIAAFTLVFTLAGGASSTIGSLIKENIRVLNVLGGAFIVLVGLRMLGPTNMPSFHINHKLLNLKLPPLGYLRAFLVGIFFAVACSHCIGPTLYSFLMLAGTMTAAGQGMMLMFIFSIGLAIPYLVLALAFEKYFDKLKAFMKTRIPQIVLGVTMVVLGIAILTGNFTKITRILYEILPYKLPFGM</sequence>
<evidence type="ECO:0000256" key="4">
    <source>
        <dbReference type="ARBA" id="ARBA00022989"/>
    </source>
</evidence>
<evidence type="ECO:0000256" key="3">
    <source>
        <dbReference type="ARBA" id="ARBA00022692"/>
    </source>
</evidence>
<feature type="transmembrane region" description="Helical" evidence="6">
    <location>
        <begin position="6"/>
        <end position="34"/>
    </location>
</feature>
<evidence type="ECO:0000313" key="9">
    <source>
        <dbReference type="Proteomes" id="UP000070427"/>
    </source>
</evidence>
<dbReference type="GO" id="GO:0017004">
    <property type="term" value="P:cytochrome complex assembly"/>
    <property type="evidence" value="ECO:0007669"/>
    <property type="project" value="InterPro"/>
</dbReference>
<evidence type="ECO:0000256" key="1">
    <source>
        <dbReference type="ARBA" id="ARBA00004141"/>
    </source>
</evidence>
<keyword evidence="9" id="KW-1185">Reference proteome</keyword>
<feature type="transmembrane region" description="Helical" evidence="6">
    <location>
        <begin position="88"/>
        <end position="108"/>
    </location>
</feature>
<dbReference type="GO" id="GO:0047134">
    <property type="term" value="F:protein-disulfide reductase [NAD(P)H] activity"/>
    <property type="evidence" value="ECO:0007669"/>
    <property type="project" value="UniProtKB-EC"/>
</dbReference>